<keyword evidence="2" id="KW-1185">Reference proteome</keyword>
<organism evidence="1 2">
    <name type="scientific">Ruegeria profundi</name>
    <dbReference type="NCBI Taxonomy" id="1685378"/>
    <lineage>
        <taxon>Bacteria</taxon>
        <taxon>Pseudomonadati</taxon>
        <taxon>Pseudomonadota</taxon>
        <taxon>Alphaproteobacteria</taxon>
        <taxon>Rhodobacterales</taxon>
        <taxon>Roseobacteraceae</taxon>
        <taxon>Ruegeria</taxon>
    </lineage>
</organism>
<dbReference type="AlphaFoldDB" id="A0A0X3TPB5"/>
<dbReference type="EMBL" id="LQBP01000009">
    <property type="protein sequence ID" value="KUJ77597.1"/>
    <property type="molecule type" value="Genomic_DNA"/>
</dbReference>
<sequence>MNCVKQLSQGLMACDYDRQVAEFQVRIAVLNRPTVLGMPVTEPVG</sequence>
<evidence type="ECO:0000313" key="2">
    <source>
        <dbReference type="Proteomes" id="UP000053690"/>
    </source>
</evidence>
<gene>
    <name evidence="1" type="ORF">AVO44_16970</name>
</gene>
<comment type="caution">
    <text evidence="1">The sequence shown here is derived from an EMBL/GenBank/DDBJ whole genome shotgun (WGS) entry which is preliminary data.</text>
</comment>
<proteinExistence type="predicted"/>
<dbReference type="Proteomes" id="UP000053690">
    <property type="component" value="Unassembled WGS sequence"/>
</dbReference>
<accession>A0A0X3TPB5</accession>
<dbReference type="STRING" id="1685378.AVO44_16970"/>
<evidence type="ECO:0000313" key="1">
    <source>
        <dbReference type="EMBL" id="KUJ77597.1"/>
    </source>
</evidence>
<protein>
    <submittedName>
        <fullName evidence="1">Transposase</fullName>
    </submittedName>
</protein>
<name>A0A0X3TPB5_9RHOB</name>
<reference evidence="2" key="1">
    <citation type="submission" date="2015-12" db="EMBL/GenBank/DDBJ databases">
        <authorList>
            <person name="Zhang G."/>
            <person name="Stingl U."/>
        </authorList>
    </citation>
    <scope>NUCLEOTIDE SEQUENCE [LARGE SCALE GENOMIC DNA]</scope>
    <source>
        <strain evidence="2">ZGT108</strain>
    </source>
</reference>